<reference evidence="8" key="1">
    <citation type="submission" date="2021-07" db="EMBL/GenBank/DDBJ databases">
        <title>Genome Resource of American Ginseng Black Spot Pathogen Alternaria panax.</title>
        <authorList>
            <person name="Qiu C."/>
            <person name="Wang W."/>
            <person name="Liu Z."/>
        </authorList>
    </citation>
    <scope>NUCLEOTIDE SEQUENCE</scope>
    <source>
        <strain evidence="8">BNCC115425</strain>
    </source>
</reference>
<organism evidence="8 9">
    <name type="scientific">Alternaria panax</name>
    <dbReference type="NCBI Taxonomy" id="48097"/>
    <lineage>
        <taxon>Eukaryota</taxon>
        <taxon>Fungi</taxon>
        <taxon>Dikarya</taxon>
        <taxon>Ascomycota</taxon>
        <taxon>Pezizomycotina</taxon>
        <taxon>Dothideomycetes</taxon>
        <taxon>Pleosporomycetidae</taxon>
        <taxon>Pleosporales</taxon>
        <taxon>Pleosporineae</taxon>
        <taxon>Pleosporaceae</taxon>
        <taxon>Alternaria</taxon>
        <taxon>Alternaria sect. Panax</taxon>
    </lineage>
</organism>
<keyword evidence="2 6" id="KW-0812">Transmembrane</keyword>
<evidence type="ECO:0000256" key="3">
    <source>
        <dbReference type="ARBA" id="ARBA00022989"/>
    </source>
</evidence>
<evidence type="ECO:0000256" key="1">
    <source>
        <dbReference type="ARBA" id="ARBA00004141"/>
    </source>
</evidence>
<keyword evidence="9" id="KW-1185">Reference proteome</keyword>
<dbReference type="Pfam" id="PF20684">
    <property type="entry name" value="Fung_rhodopsin"/>
    <property type="match status" value="1"/>
</dbReference>
<dbReference type="InterPro" id="IPR052337">
    <property type="entry name" value="SAT4-like"/>
</dbReference>
<dbReference type="PANTHER" id="PTHR33048:SF47">
    <property type="entry name" value="INTEGRAL MEMBRANE PROTEIN-RELATED"/>
    <property type="match status" value="1"/>
</dbReference>
<comment type="similarity">
    <text evidence="5">Belongs to the SAT4 family.</text>
</comment>
<accession>A0AAD4I9R9</accession>
<evidence type="ECO:0000256" key="5">
    <source>
        <dbReference type="ARBA" id="ARBA00038359"/>
    </source>
</evidence>
<evidence type="ECO:0000259" key="7">
    <source>
        <dbReference type="Pfam" id="PF20684"/>
    </source>
</evidence>
<dbReference type="InterPro" id="IPR049326">
    <property type="entry name" value="Rhodopsin_dom_fungi"/>
</dbReference>
<evidence type="ECO:0000256" key="2">
    <source>
        <dbReference type="ARBA" id="ARBA00022692"/>
    </source>
</evidence>
<keyword evidence="3 6" id="KW-1133">Transmembrane helix</keyword>
<evidence type="ECO:0000256" key="4">
    <source>
        <dbReference type="ARBA" id="ARBA00023136"/>
    </source>
</evidence>
<dbReference type="PANTHER" id="PTHR33048">
    <property type="entry name" value="PTH11-LIKE INTEGRAL MEMBRANE PROTEIN (AFU_ORTHOLOGUE AFUA_5G11245)"/>
    <property type="match status" value="1"/>
</dbReference>
<evidence type="ECO:0000313" key="8">
    <source>
        <dbReference type="EMBL" id="KAG9190526.1"/>
    </source>
</evidence>
<proteinExistence type="inferred from homology"/>
<feature type="domain" description="Rhodopsin" evidence="7">
    <location>
        <begin position="48"/>
        <end position="135"/>
    </location>
</feature>
<gene>
    <name evidence="8" type="ORF">G6011_08614</name>
</gene>
<evidence type="ECO:0000313" key="9">
    <source>
        <dbReference type="Proteomes" id="UP001199106"/>
    </source>
</evidence>
<dbReference type="Proteomes" id="UP001199106">
    <property type="component" value="Unassembled WGS sequence"/>
</dbReference>
<dbReference type="EMBL" id="JAANER010000004">
    <property type="protein sequence ID" value="KAG9190526.1"/>
    <property type="molecule type" value="Genomic_DNA"/>
</dbReference>
<feature type="transmembrane region" description="Helical" evidence="6">
    <location>
        <begin position="31"/>
        <end position="52"/>
    </location>
</feature>
<comment type="subcellular location">
    <subcellularLocation>
        <location evidence="1">Membrane</location>
        <topology evidence="1">Multi-pass membrane protein</topology>
    </subcellularLocation>
</comment>
<keyword evidence="4 6" id="KW-0472">Membrane</keyword>
<comment type="caution">
    <text evidence="8">The sequence shown here is derived from an EMBL/GenBank/DDBJ whole genome shotgun (WGS) entry which is preliminary data.</text>
</comment>
<sequence>MSTWEEMYTQMVLHAPDPDEPLPLSNRSATMFGTTLTFLIVAWCAVIFRLWVRIKIVKEVGWDDGFVLLAQFLNTAATIVMCLSVNTGLGHHMLYIGYNRLVDYLRLYYIELAIYTTNCAVIKIALLLQYLRIFKSGHM</sequence>
<name>A0AAD4I9R9_9PLEO</name>
<feature type="transmembrane region" description="Helical" evidence="6">
    <location>
        <begin position="107"/>
        <end position="131"/>
    </location>
</feature>
<dbReference type="GO" id="GO:0016020">
    <property type="term" value="C:membrane"/>
    <property type="evidence" value="ECO:0007669"/>
    <property type="project" value="UniProtKB-SubCell"/>
</dbReference>
<feature type="transmembrane region" description="Helical" evidence="6">
    <location>
        <begin position="64"/>
        <end position="87"/>
    </location>
</feature>
<dbReference type="AlphaFoldDB" id="A0AAD4I9R9"/>
<protein>
    <recommendedName>
        <fullName evidence="7">Rhodopsin domain-containing protein</fullName>
    </recommendedName>
</protein>
<evidence type="ECO:0000256" key="6">
    <source>
        <dbReference type="SAM" id="Phobius"/>
    </source>
</evidence>